<proteinExistence type="predicted"/>
<sequence>MPEMKKIYLGCPYSSDDPAVREYRFEQVNIKAGELMKRGHIVYSPISHSHPIAMACGLPLGFDFWEAQDRSFIEWSDEVWFLMLAGWDRSSGMCREHEIAIEKGKPVRWIKP</sequence>
<dbReference type="InterPro" id="IPR015235">
    <property type="entry name" value="DUF1937"/>
</dbReference>
<gene>
    <name evidence="2" type="ORF">MM415B04053_0002</name>
</gene>
<organism evidence="2">
    <name type="scientific">viral metagenome</name>
    <dbReference type="NCBI Taxonomy" id="1070528"/>
    <lineage>
        <taxon>unclassified sequences</taxon>
        <taxon>metagenomes</taxon>
        <taxon>organismal metagenomes</taxon>
    </lineage>
</organism>
<name>A0A6M3Y599_9ZZZZ</name>
<reference evidence="2" key="1">
    <citation type="submission" date="2020-03" db="EMBL/GenBank/DDBJ databases">
        <title>The deep terrestrial virosphere.</title>
        <authorList>
            <person name="Holmfeldt K."/>
            <person name="Nilsson E."/>
            <person name="Simone D."/>
            <person name="Lopez-Fernandez M."/>
            <person name="Wu X."/>
            <person name="de Brujin I."/>
            <person name="Lundin D."/>
            <person name="Andersson A."/>
            <person name="Bertilsson S."/>
            <person name="Dopson M."/>
        </authorList>
    </citation>
    <scope>NUCLEOTIDE SEQUENCE</scope>
    <source>
        <strain evidence="2">MM415B04053</strain>
    </source>
</reference>
<dbReference type="Gene3D" id="3.40.50.10400">
    <property type="entry name" value="Hypothetical protein PA1492"/>
    <property type="match status" value="1"/>
</dbReference>
<dbReference type="Pfam" id="PF09152">
    <property type="entry name" value="DUF1937"/>
    <property type="match status" value="1"/>
</dbReference>
<dbReference type="AlphaFoldDB" id="A0A6M3Y599"/>
<dbReference type="EMBL" id="MT145200">
    <property type="protein sequence ID" value="QJI05429.1"/>
    <property type="molecule type" value="Genomic_DNA"/>
</dbReference>
<accession>A0A6M3Y599</accession>
<dbReference type="SUPFAM" id="SSF52309">
    <property type="entry name" value="N-(deoxy)ribosyltransferase-like"/>
    <property type="match status" value="1"/>
</dbReference>
<evidence type="ECO:0000259" key="1">
    <source>
        <dbReference type="Pfam" id="PF09152"/>
    </source>
</evidence>
<protein>
    <recommendedName>
        <fullName evidence="1">DUF1937 domain-containing protein</fullName>
    </recommendedName>
</protein>
<feature type="domain" description="DUF1937" evidence="1">
    <location>
        <begin position="6"/>
        <end position="108"/>
    </location>
</feature>
<evidence type="ECO:0000313" key="2">
    <source>
        <dbReference type="EMBL" id="QJI05429.1"/>
    </source>
</evidence>